<accession>A0A919MA05</accession>
<gene>
    <name evidence="2" type="ORF">Afe05nite_00330</name>
</gene>
<name>A0A919MA05_9ACTN</name>
<protein>
    <submittedName>
        <fullName evidence="2">Uncharacterized protein</fullName>
    </submittedName>
</protein>
<dbReference type="Proteomes" id="UP000598174">
    <property type="component" value="Unassembled WGS sequence"/>
</dbReference>
<evidence type="ECO:0000313" key="2">
    <source>
        <dbReference type="EMBL" id="GIE08193.1"/>
    </source>
</evidence>
<evidence type="ECO:0000256" key="1">
    <source>
        <dbReference type="SAM" id="Phobius"/>
    </source>
</evidence>
<keyword evidence="1" id="KW-0812">Transmembrane</keyword>
<feature type="transmembrane region" description="Helical" evidence="1">
    <location>
        <begin position="172"/>
        <end position="191"/>
    </location>
</feature>
<feature type="transmembrane region" description="Helical" evidence="1">
    <location>
        <begin position="144"/>
        <end position="165"/>
    </location>
</feature>
<reference evidence="2" key="1">
    <citation type="submission" date="2021-01" db="EMBL/GenBank/DDBJ databases">
        <title>Whole genome shotgun sequence of Actinoplanes ferrugineus NBRC 15555.</title>
        <authorList>
            <person name="Komaki H."/>
            <person name="Tamura T."/>
        </authorList>
    </citation>
    <scope>NUCLEOTIDE SEQUENCE</scope>
    <source>
        <strain evidence="2">NBRC 15555</strain>
    </source>
</reference>
<dbReference type="RefSeq" id="WP_239117437.1">
    <property type="nucleotide sequence ID" value="NZ_BAAABP010000014.1"/>
</dbReference>
<feature type="transmembrane region" description="Helical" evidence="1">
    <location>
        <begin position="197"/>
        <end position="215"/>
    </location>
</feature>
<proteinExistence type="predicted"/>
<keyword evidence="1" id="KW-0472">Membrane</keyword>
<keyword evidence="3" id="KW-1185">Reference proteome</keyword>
<dbReference type="EMBL" id="BOMM01000001">
    <property type="protein sequence ID" value="GIE08193.1"/>
    <property type="molecule type" value="Genomic_DNA"/>
</dbReference>
<sequence>MFSQAQYEAVIRELENGTTTLEAKLAEVGPAAHSPTNHWWITPPAAEAINWIAKETVEVGTSILRWIRDLLKGATAPIWMFIDSYRWMDIKGKANGVSTDLTTQSLIVDDTHWSGTARDAYLAAAGAQSTSAARIGSIAGNTTGYLLGCAAAGLGFYIVLAGVLAKLIAATVAAIAAFGSAVFSWAGAAIVLEEASVNTGIIVTATSTLALFLGAQPQP</sequence>
<keyword evidence="1" id="KW-1133">Transmembrane helix</keyword>
<comment type="caution">
    <text evidence="2">The sequence shown here is derived from an EMBL/GenBank/DDBJ whole genome shotgun (WGS) entry which is preliminary data.</text>
</comment>
<organism evidence="2 3">
    <name type="scientific">Paractinoplanes ferrugineus</name>
    <dbReference type="NCBI Taxonomy" id="113564"/>
    <lineage>
        <taxon>Bacteria</taxon>
        <taxon>Bacillati</taxon>
        <taxon>Actinomycetota</taxon>
        <taxon>Actinomycetes</taxon>
        <taxon>Micromonosporales</taxon>
        <taxon>Micromonosporaceae</taxon>
        <taxon>Paractinoplanes</taxon>
    </lineage>
</organism>
<evidence type="ECO:0000313" key="3">
    <source>
        <dbReference type="Proteomes" id="UP000598174"/>
    </source>
</evidence>
<dbReference type="AlphaFoldDB" id="A0A919MA05"/>